<name>A0A0G1B566_9BACT</name>
<dbReference type="Gene3D" id="3.30.420.40">
    <property type="match status" value="1"/>
</dbReference>
<proteinExistence type="predicted"/>
<evidence type="ECO:0000313" key="3">
    <source>
        <dbReference type="Proteomes" id="UP000034875"/>
    </source>
</evidence>
<protein>
    <submittedName>
        <fullName evidence="2">Ppx/GppA phosphatase</fullName>
    </submittedName>
</protein>
<feature type="domain" description="Ppx/GppA phosphatase N-terminal" evidence="1">
    <location>
        <begin position="21"/>
        <end position="309"/>
    </location>
</feature>
<reference evidence="2 3" key="1">
    <citation type="journal article" date="2015" name="Nature">
        <title>rRNA introns, odd ribosomes, and small enigmatic genomes across a large radiation of phyla.</title>
        <authorList>
            <person name="Brown C.T."/>
            <person name="Hug L.A."/>
            <person name="Thomas B.C."/>
            <person name="Sharon I."/>
            <person name="Castelle C.J."/>
            <person name="Singh A."/>
            <person name="Wilkins M.J."/>
            <person name="Williams K.H."/>
            <person name="Banfield J.F."/>
        </authorList>
    </citation>
    <scope>NUCLEOTIDE SEQUENCE [LARGE SCALE GENOMIC DNA]</scope>
</reference>
<dbReference type="InterPro" id="IPR050273">
    <property type="entry name" value="GppA/Ppx_hydrolase"/>
</dbReference>
<dbReference type="AlphaFoldDB" id="A0A0G1B566"/>
<dbReference type="SUPFAM" id="SSF53067">
    <property type="entry name" value="Actin-like ATPase domain"/>
    <property type="match status" value="2"/>
</dbReference>
<dbReference type="Pfam" id="PF02541">
    <property type="entry name" value="Ppx-GppA"/>
    <property type="match status" value="1"/>
</dbReference>
<accession>A0A0G1B566</accession>
<organism evidence="2 3">
    <name type="scientific">candidate division CPR1 bacterium GW2011_GWA2_42_17</name>
    <dbReference type="NCBI Taxonomy" id="1618341"/>
    <lineage>
        <taxon>Bacteria</taxon>
        <taxon>candidate division CPR1</taxon>
    </lineage>
</organism>
<dbReference type="InterPro" id="IPR043129">
    <property type="entry name" value="ATPase_NBD"/>
</dbReference>
<dbReference type="Gene3D" id="3.30.420.150">
    <property type="entry name" value="Exopolyphosphatase. Domain 2"/>
    <property type="match status" value="1"/>
</dbReference>
<dbReference type="PANTHER" id="PTHR30005:SF0">
    <property type="entry name" value="RETROGRADE REGULATION PROTEIN 2"/>
    <property type="match status" value="1"/>
</dbReference>
<evidence type="ECO:0000313" key="2">
    <source>
        <dbReference type="EMBL" id="KKS41501.1"/>
    </source>
</evidence>
<dbReference type="EMBL" id="LCCZ01000054">
    <property type="protein sequence ID" value="KKS41501.1"/>
    <property type="molecule type" value="Genomic_DNA"/>
</dbReference>
<sequence length="312" mass="34916">MMNQTIALIDVGSSTVKYSLYRHKDGRPALVDSISKTTKLSQGLTPHVPLLSEEAMQRTVTEISKLIDLSKNESPYRLMIFATSVARKAKNIDAFSLRLKEQTGKDLKIVSAEDEAELFYHGLVDDFNSVNSEIIAVNIGGGSTEITFGVNGRIKWRVSLPVGVVILNESFVTADPVGEDSHLALLGYIGVILKRNKLRRLADPSAAIMIHTGGELTYMKRLQFPLQRFVHSVDHPYFISLNDYVNYCEDLRRLNRQQLRNFMPENPEWMDGAIVCNAMARVIAQHFGISTIIPSDKNLNDGLVLRLLNNSK</sequence>
<dbReference type="PANTHER" id="PTHR30005">
    <property type="entry name" value="EXOPOLYPHOSPHATASE"/>
    <property type="match status" value="1"/>
</dbReference>
<dbReference type="Proteomes" id="UP000034875">
    <property type="component" value="Unassembled WGS sequence"/>
</dbReference>
<dbReference type="CDD" id="cd24054">
    <property type="entry name" value="ASKHA_NBD_AaPPX-GppA_MtPPX2-like"/>
    <property type="match status" value="1"/>
</dbReference>
<comment type="caution">
    <text evidence="2">The sequence shown here is derived from an EMBL/GenBank/DDBJ whole genome shotgun (WGS) entry which is preliminary data.</text>
</comment>
<gene>
    <name evidence="2" type="ORF">UV05_C0054G0009</name>
</gene>
<evidence type="ECO:0000259" key="1">
    <source>
        <dbReference type="Pfam" id="PF02541"/>
    </source>
</evidence>
<dbReference type="InterPro" id="IPR003695">
    <property type="entry name" value="Ppx_GppA_N"/>
</dbReference>